<dbReference type="PROSITE" id="PS00600">
    <property type="entry name" value="AA_TRANSFER_CLASS_3"/>
    <property type="match status" value="1"/>
</dbReference>
<keyword evidence="5 9" id="KW-0949">S-adenosyl-L-methionine</keyword>
<dbReference type="Pfam" id="PF00202">
    <property type="entry name" value="Aminotran_3"/>
    <property type="match status" value="1"/>
</dbReference>
<feature type="binding site" evidence="9">
    <location>
        <begin position="309"/>
        <end position="310"/>
    </location>
    <ligand>
        <name>pyridoxal 5'-phosphate</name>
        <dbReference type="ChEBI" id="CHEBI:597326"/>
    </ligand>
</feature>
<keyword evidence="6 9" id="KW-0093">Biotin biosynthesis</keyword>
<feature type="binding site" evidence="9">
    <location>
        <position position="53"/>
    </location>
    <ligand>
        <name>substrate</name>
    </ligand>
</feature>
<dbReference type="NCBIfam" id="NF005940">
    <property type="entry name" value="PRK07986.1"/>
    <property type="match status" value="1"/>
</dbReference>
<dbReference type="CDD" id="cd00610">
    <property type="entry name" value="OAT_like"/>
    <property type="match status" value="1"/>
</dbReference>
<dbReference type="AlphaFoldDB" id="A0A4D6YJ29"/>
<evidence type="ECO:0000256" key="6">
    <source>
        <dbReference type="ARBA" id="ARBA00022756"/>
    </source>
</evidence>
<dbReference type="PANTHER" id="PTHR42684:SF17">
    <property type="entry name" value="ADENOSYLMETHIONINE-8-AMINO-7-OXONONANOATE AMINOTRANSFERASE"/>
    <property type="match status" value="1"/>
</dbReference>
<accession>A0A4D6YJ29</accession>
<dbReference type="Gene3D" id="3.40.640.10">
    <property type="entry name" value="Type I PLP-dependent aspartate aminotransferase-like (Major domain)"/>
    <property type="match status" value="1"/>
</dbReference>
<keyword evidence="9" id="KW-0963">Cytoplasm</keyword>
<name>A0A4D6YJ29_9GAMM</name>
<evidence type="ECO:0000256" key="1">
    <source>
        <dbReference type="ARBA" id="ARBA00001933"/>
    </source>
</evidence>
<dbReference type="SUPFAM" id="SSF53383">
    <property type="entry name" value="PLP-dependent transferases"/>
    <property type="match status" value="1"/>
</dbReference>
<feature type="site" description="Participates in the substrate recognition with KAPA and in a stacking interaction with the adenine ring of SAM" evidence="9">
    <location>
        <position position="18"/>
    </location>
</feature>
<organism evidence="10 11">
    <name type="scientific">Buchnera aphidicola</name>
    <name type="common">Sarucallis kahawaluokalani</name>
    <dbReference type="NCBI Taxonomy" id="1241878"/>
    <lineage>
        <taxon>Bacteria</taxon>
        <taxon>Pseudomonadati</taxon>
        <taxon>Pseudomonadota</taxon>
        <taxon>Gammaproteobacteria</taxon>
        <taxon>Enterobacterales</taxon>
        <taxon>Erwiniaceae</taxon>
        <taxon>Buchnera</taxon>
    </lineage>
</organism>
<dbReference type="EC" id="2.6.1.62" evidence="9"/>
<evidence type="ECO:0000313" key="10">
    <source>
        <dbReference type="EMBL" id="QCI25994.1"/>
    </source>
</evidence>
<evidence type="ECO:0000256" key="7">
    <source>
        <dbReference type="ARBA" id="ARBA00022898"/>
    </source>
</evidence>
<evidence type="ECO:0000313" key="11">
    <source>
        <dbReference type="Proteomes" id="UP000298685"/>
    </source>
</evidence>
<dbReference type="PIRSF" id="PIRSF000521">
    <property type="entry name" value="Transaminase_4ab_Lys_Orn"/>
    <property type="match status" value="1"/>
</dbReference>
<dbReference type="Proteomes" id="UP000298685">
    <property type="component" value="Chromosome"/>
</dbReference>
<dbReference type="GO" id="GO:0004015">
    <property type="term" value="F:adenosylmethionine-8-amino-7-oxononanoate transaminase activity"/>
    <property type="evidence" value="ECO:0007669"/>
    <property type="project" value="UniProtKB-UniRule"/>
</dbReference>
<dbReference type="HAMAP" id="MF_00834">
    <property type="entry name" value="BioA"/>
    <property type="match status" value="1"/>
</dbReference>
<comment type="subcellular location">
    <subcellularLocation>
        <location evidence="9">Cytoplasm</location>
    </subcellularLocation>
</comment>
<dbReference type="InterPro" id="IPR049704">
    <property type="entry name" value="Aminotrans_3_PPA_site"/>
</dbReference>
<comment type="catalytic activity">
    <reaction evidence="8 9">
        <text>(8S)-8-amino-7-oxononanoate + S-adenosyl-L-methionine = S-adenosyl-4-methylsulfanyl-2-oxobutanoate + (7R,8S)-7,8-diammoniononanoate</text>
        <dbReference type="Rhea" id="RHEA:16861"/>
        <dbReference type="ChEBI" id="CHEBI:16490"/>
        <dbReference type="ChEBI" id="CHEBI:59789"/>
        <dbReference type="ChEBI" id="CHEBI:149468"/>
        <dbReference type="ChEBI" id="CHEBI:149469"/>
        <dbReference type="EC" id="2.6.1.62"/>
    </reaction>
</comment>
<dbReference type="GO" id="GO:0009102">
    <property type="term" value="P:biotin biosynthetic process"/>
    <property type="evidence" value="ECO:0007669"/>
    <property type="project" value="UniProtKB-UniRule"/>
</dbReference>
<dbReference type="FunFam" id="3.40.640.10:FF:000004">
    <property type="entry name" value="Acetylornithine aminotransferase"/>
    <property type="match status" value="1"/>
</dbReference>
<evidence type="ECO:0000256" key="2">
    <source>
        <dbReference type="ARBA" id="ARBA00005063"/>
    </source>
</evidence>
<dbReference type="GO" id="GO:0005737">
    <property type="term" value="C:cytoplasm"/>
    <property type="evidence" value="ECO:0007669"/>
    <property type="project" value="UniProtKB-SubCell"/>
</dbReference>
<keyword evidence="4 9" id="KW-0808">Transferase</keyword>
<protein>
    <recommendedName>
        <fullName evidence="9">Adenosylmethionine-8-amino-7-oxononanoate aminotransferase</fullName>
        <ecNumber evidence="9">2.6.1.62</ecNumber>
    </recommendedName>
    <alternativeName>
        <fullName evidence="9">7,8-diamino-pelargonic acid aminotransferase</fullName>
        <shortName evidence="9">DAPA AT</shortName>
        <shortName evidence="9">DAPA aminotransferase</shortName>
    </alternativeName>
    <alternativeName>
        <fullName evidence="9">7,8-diaminononanoate synthase</fullName>
        <shortName evidence="9">DANS</shortName>
    </alternativeName>
    <alternativeName>
        <fullName evidence="9">Diaminopelargonic acid synthase</fullName>
    </alternativeName>
</protein>
<comment type="subunit">
    <text evidence="9">Homodimer.</text>
</comment>
<sequence>MMTQNNLLFNNKHIWHPYDSIISPLPCYEIQSTCGVYFTLQSGIKVIDGMSSWWSAIHGYNNPKLIKILKKQVDNFSHVMFGGITHKPAIMLCKELLKILPKKLQCIFLCDSGSVAIEVAMKMVIQYWNKKKNNKKFFLTIRNGYHGDTFSAVSVCDPTNSMHRLYNTILPKHFFAKEPKLSFIKKWHNYDIYSFLNFMVCNQEKIAGVILEPILQGIGGMKFYNIEYLKQVRLLCKIYKIPLIVDEIATGFGRTGKMFAYEHANIVPDILCLGKALTGGMMTLAATITTKKIAYTISKNYPYKFMHGPTFMGNPLACAVARKNISLLRKNVWKKQVEYIEKYFKNKLFPLIKHPRIIDIRILGAIAVVECYHHVNLKLIQKFFINYGVWIRPFKNIIYLTPPYIVQNIHLDKLTQSIKSAIQNNSLFIL</sequence>
<evidence type="ECO:0000256" key="8">
    <source>
        <dbReference type="ARBA" id="ARBA00048449"/>
    </source>
</evidence>
<dbReference type="InterPro" id="IPR005814">
    <property type="entry name" value="Aminotrans_3"/>
</dbReference>
<gene>
    <name evidence="9" type="primary">bioA</name>
    <name evidence="10" type="ORF">D9V78_01010</name>
</gene>
<feature type="binding site" evidence="9">
    <location>
        <position position="275"/>
    </location>
    <ligand>
        <name>substrate</name>
    </ligand>
</feature>
<keyword evidence="7 9" id="KW-0663">Pyridoxal phosphate</keyword>
<feature type="binding site" evidence="9">
    <location>
        <position position="392"/>
    </location>
    <ligand>
        <name>substrate</name>
    </ligand>
</feature>
<proteinExistence type="inferred from homology"/>
<evidence type="ECO:0000256" key="5">
    <source>
        <dbReference type="ARBA" id="ARBA00022691"/>
    </source>
</evidence>
<evidence type="ECO:0000256" key="4">
    <source>
        <dbReference type="ARBA" id="ARBA00022679"/>
    </source>
</evidence>
<dbReference type="PANTHER" id="PTHR42684">
    <property type="entry name" value="ADENOSYLMETHIONINE-8-AMINO-7-OXONONANOATE AMINOTRANSFERASE"/>
    <property type="match status" value="1"/>
</dbReference>
<comment type="cofactor">
    <cofactor evidence="1 9">
        <name>pyridoxal 5'-phosphate</name>
        <dbReference type="ChEBI" id="CHEBI:597326"/>
    </cofactor>
</comment>
<feature type="binding site" evidence="9">
    <location>
        <position position="246"/>
    </location>
    <ligand>
        <name>pyridoxal 5'-phosphate</name>
        <dbReference type="ChEBI" id="CHEBI:597326"/>
    </ligand>
</feature>
<comment type="pathway">
    <text evidence="2 9">Cofactor biosynthesis; biotin biosynthesis; 7,8-diaminononanoate from 8-amino-7-oxononanoate (SAM route): step 1/1.</text>
</comment>
<evidence type="ECO:0000256" key="9">
    <source>
        <dbReference type="HAMAP-Rule" id="MF_00834"/>
    </source>
</evidence>
<feature type="binding site" evidence="9">
    <location>
        <begin position="113"/>
        <end position="114"/>
    </location>
    <ligand>
        <name>pyridoxal 5'-phosphate</name>
        <dbReference type="ChEBI" id="CHEBI:597326"/>
    </ligand>
</feature>
<comment type="similarity">
    <text evidence="9">Belongs to the class-III pyridoxal-phosphate-dependent aminotransferase family. BioA subfamily.</text>
</comment>
<dbReference type="InterPro" id="IPR015421">
    <property type="entry name" value="PyrdxlP-dep_Trfase_major"/>
</dbReference>
<dbReference type="InterPro" id="IPR015422">
    <property type="entry name" value="PyrdxlP-dep_Trfase_small"/>
</dbReference>
<dbReference type="NCBIfam" id="NF004624">
    <property type="entry name" value="PRK05964.1"/>
    <property type="match status" value="1"/>
</dbReference>
<dbReference type="NCBIfam" id="TIGR00508">
    <property type="entry name" value="bioA"/>
    <property type="match status" value="1"/>
</dbReference>
<feature type="binding site" evidence="9">
    <location>
        <position position="145"/>
    </location>
    <ligand>
        <name>substrate</name>
    </ligand>
</feature>
<evidence type="ECO:0000256" key="3">
    <source>
        <dbReference type="ARBA" id="ARBA00022576"/>
    </source>
</evidence>
<dbReference type="InterPro" id="IPR005815">
    <property type="entry name" value="BioA"/>
</dbReference>
<dbReference type="InterPro" id="IPR015424">
    <property type="entry name" value="PyrdxlP-dep_Trfase"/>
</dbReference>
<feature type="modified residue" description="N6-(pyridoxal phosphate)lysine" evidence="9">
    <location>
        <position position="275"/>
    </location>
</feature>
<keyword evidence="3 9" id="KW-0032">Aminotransferase</keyword>
<dbReference type="GO" id="GO:0030170">
    <property type="term" value="F:pyridoxal phosphate binding"/>
    <property type="evidence" value="ECO:0007669"/>
    <property type="project" value="UniProtKB-UniRule"/>
</dbReference>
<dbReference type="OrthoDB" id="9801052at2"/>
<comment type="function">
    <text evidence="9">Catalyzes the transfer of the alpha-amino group from S-adenosyl-L-methionine (SAM) to 7-keto-8-aminopelargonic acid (KAPA) to form 7,8-diaminopelargonic acid (DAPA). It is the only aminotransferase known to utilize SAM as an amino donor.</text>
</comment>
<dbReference type="UniPathway" id="UPA00078">
    <property type="reaction ID" value="UER00160"/>
</dbReference>
<feature type="binding site" evidence="9">
    <location>
        <position position="308"/>
    </location>
    <ligand>
        <name>substrate</name>
    </ligand>
</feature>
<dbReference type="Gene3D" id="3.90.1150.10">
    <property type="entry name" value="Aspartate Aminotransferase, domain 1"/>
    <property type="match status" value="1"/>
</dbReference>
<dbReference type="EMBL" id="CP032999">
    <property type="protein sequence ID" value="QCI25994.1"/>
    <property type="molecule type" value="Genomic_DNA"/>
</dbReference>
<reference evidence="10 11" key="1">
    <citation type="submission" date="2018-10" db="EMBL/GenBank/DDBJ databases">
        <title>Comparative functional genomics of the obligate endosymbiont Buchnera aphidicola.</title>
        <authorList>
            <person name="Chong R.A."/>
        </authorList>
    </citation>
    <scope>NUCLEOTIDE SEQUENCE [LARGE SCALE GENOMIC DNA]</scope>
    <source>
        <strain evidence="10 11">Ska</strain>
    </source>
</reference>